<organism evidence="1 2">
    <name type="scientific">Zymoseptoria brevis</name>
    <dbReference type="NCBI Taxonomy" id="1047168"/>
    <lineage>
        <taxon>Eukaryota</taxon>
        <taxon>Fungi</taxon>
        <taxon>Dikarya</taxon>
        <taxon>Ascomycota</taxon>
        <taxon>Pezizomycotina</taxon>
        <taxon>Dothideomycetes</taxon>
        <taxon>Dothideomycetidae</taxon>
        <taxon>Mycosphaerellales</taxon>
        <taxon>Mycosphaerellaceae</taxon>
        <taxon>Zymoseptoria</taxon>
    </lineage>
</organism>
<dbReference type="EMBL" id="LAFY01000945">
    <property type="protein sequence ID" value="KJX95875.1"/>
    <property type="molecule type" value="Genomic_DNA"/>
</dbReference>
<dbReference type="SMART" id="SM00753">
    <property type="entry name" value="PAM"/>
    <property type="match status" value="1"/>
</dbReference>
<dbReference type="PANTHER" id="PTHR12732">
    <property type="entry name" value="UNCHARACTERIZED PROTEASOME COMPONENT REGION PCI-CONTAINING"/>
    <property type="match status" value="1"/>
</dbReference>
<evidence type="ECO:0000313" key="2">
    <source>
        <dbReference type="Proteomes" id="UP000033647"/>
    </source>
</evidence>
<dbReference type="GO" id="GO:0003690">
    <property type="term" value="F:double-stranded DNA binding"/>
    <property type="evidence" value="ECO:0007669"/>
    <property type="project" value="InterPro"/>
</dbReference>
<name>A0A0F4GI54_9PEZI</name>
<gene>
    <name evidence="1" type="ORF">TI39_contig954g00002</name>
</gene>
<dbReference type="GO" id="GO:0003723">
    <property type="term" value="F:RNA binding"/>
    <property type="evidence" value="ECO:0007669"/>
    <property type="project" value="InterPro"/>
</dbReference>
<keyword evidence="2" id="KW-1185">Reference proteome</keyword>
<reference evidence="1 2" key="1">
    <citation type="submission" date="2015-03" db="EMBL/GenBank/DDBJ databases">
        <title>RNA-seq based gene annotation and comparative genomics of four Zymoseptoria species reveal species-specific pathogenicity related genes and transposable element activity.</title>
        <authorList>
            <person name="Grandaubert J."/>
            <person name="Bhattacharyya A."/>
            <person name="Stukenbrock E.H."/>
        </authorList>
    </citation>
    <scope>NUCLEOTIDE SEQUENCE [LARGE SCALE GENOMIC DNA]</scope>
    <source>
        <strain evidence="1 2">Zb18110</strain>
    </source>
</reference>
<accession>A0A0F4GI54</accession>
<evidence type="ECO:0000313" key="1">
    <source>
        <dbReference type="EMBL" id="KJX95875.1"/>
    </source>
</evidence>
<dbReference type="InterPro" id="IPR045114">
    <property type="entry name" value="Csn12-like"/>
</dbReference>
<comment type="caution">
    <text evidence="1">The sequence shown here is derived from an EMBL/GenBank/DDBJ whole genome shotgun (WGS) entry which is preliminary data.</text>
</comment>
<proteinExistence type="predicted"/>
<dbReference type="STRING" id="1047168.A0A0F4GI54"/>
<dbReference type="OrthoDB" id="5404651at2759"/>
<dbReference type="Proteomes" id="UP000033647">
    <property type="component" value="Unassembled WGS sequence"/>
</dbReference>
<protein>
    <submittedName>
        <fullName evidence="1">Cop9 signalosome complex subunit 12 like protein</fullName>
    </submittedName>
</protein>
<sequence>MPGPSVPGAQLGQFLVAINGFIQNHNEEQLARWMIIEPPFPNEYQQLISEVRQLYPKGNESALEDKCRQVLSAAREGVDGSGTWSQFILFMVQYLVYLRDLQPDKDHLLETFESLSLLQKKANSALNHGVLGQLMLSVVVTSAKFVCFLAITLDKDPSLLGNGAKAAAREDDSPVSLAEGAVNNLRDAFNTCATDRTSYLDSNGRPEGKKRGIYLIANICFKILFQCRKTSNATTFFEHIYLHSPPLSAYPKSQRVTYLYYLGAYLFENSHFYRAQLALQQAYDESPASPQCIRQRRRILVYLITSNIIMGRFPSASLLQRPEARGLYDRFMPLMHAIRSGNIAAFRQHLDWSSPHADFFLHFRILLQLRNRCEVLVWRSLIRKTWILAGTRYDRTGNSKAAPHVSVEDLVAVFYALEKRAQNPAEAAWQDPDFDGVDYGTDPDKLLPDSTSIESILSSLIEQGFLRGFLAHRSGKFVIMGAKQRGGDELAAGFPTPWEVIRQKADEEVPGWRKMPQSGASGMVINLSGARPAGMV</sequence>
<dbReference type="PANTHER" id="PTHR12732:SF8">
    <property type="entry name" value="NUCLEAR MRNA EXPORT PROTEIN THP1"/>
    <property type="match status" value="1"/>
</dbReference>
<dbReference type="AlphaFoldDB" id="A0A0F4GI54"/>